<keyword evidence="5" id="KW-0378">Hydrolase</keyword>
<dbReference type="InterPro" id="IPR001254">
    <property type="entry name" value="Trypsin_dom"/>
</dbReference>
<organism evidence="10 11">
    <name type="scientific">Pararge aegeria aegeria</name>
    <dbReference type="NCBI Taxonomy" id="348720"/>
    <lineage>
        <taxon>Eukaryota</taxon>
        <taxon>Metazoa</taxon>
        <taxon>Ecdysozoa</taxon>
        <taxon>Arthropoda</taxon>
        <taxon>Hexapoda</taxon>
        <taxon>Insecta</taxon>
        <taxon>Pterygota</taxon>
        <taxon>Neoptera</taxon>
        <taxon>Endopterygota</taxon>
        <taxon>Lepidoptera</taxon>
        <taxon>Glossata</taxon>
        <taxon>Ditrysia</taxon>
        <taxon>Papilionoidea</taxon>
        <taxon>Nymphalidae</taxon>
        <taxon>Satyrinae</taxon>
        <taxon>Satyrini</taxon>
        <taxon>Parargina</taxon>
        <taxon>Pararge</taxon>
    </lineage>
</organism>
<dbReference type="GO" id="GO:0006508">
    <property type="term" value="P:proteolysis"/>
    <property type="evidence" value="ECO:0007669"/>
    <property type="project" value="UniProtKB-KW"/>
</dbReference>
<evidence type="ECO:0000256" key="6">
    <source>
        <dbReference type="ARBA" id="ARBA00022825"/>
    </source>
</evidence>
<accession>A0A8S4RKZ2</accession>
<evidence type="ECO:0000256" key="3">
    <source>
        <dbReference type="ARBA" id="ARBA00022670"/>
    </source>
</evidence>
<proteinExistence type="predicted"/>
<dbReference type="AlphaFoldDB" id="A0A8S4RKZ2"/>
<evidence type="ECO:0000313" key="11">
    <source>
        <dbReference type="Proteomes" id="UP000838756"/>
    </source>
</evidence>
<dbReference type="PANTHER" id="PTHR24276:SF91">
    <property type="entry name" value="AT26814P-RELATED"/>
    <property type="match status" value="1"/>
</dbReference>
<protein>
    <submittedName>
        <fullName evidence="10">Jg11240 protein</fullName>
    </submittedName>
</protein>
<dbReference type="GO" id="GO:0005576">
    <property type="term" value="C:extracellular region"/>
    <property type="evidence" value="ECO:0007669"/>
    <property type="project" value="UniProtKB-SubCell"/>
</dbReference>
<comment type="subcellular location">
    <subcellularLocation>
        <location evidence="1">Secreted</location>
    </subcellularLocation>
</comment>
<comment type="caution">
    <text evidence="10">The sequence shown here is derived from an EMBL/GenBank/DDBJ whole genome shotgun (WGS) entry which is preliminary data.</text>
</comment>
<evidence type="ECO:0000259" key="9">
    <source>
        <dbReference type="PROSITE" id="PS50240"/>
    </source>
</evidence>
<evidence type="ECO:0000256" key="2">
    <source>
        <dbReference type="ARBA" id="ARBA00022525"/>
    </source>
</evidence>
<dbReference type="InterPro" id="IPR043504">
    <property type="entry name" value="Peptidase_S1_PA_chymotrypsin"/>
</dbReference>
<keyword evidence="4" id="KW-0732">Signal</keyword>
<dbReference type="PROSITE" id="PS50240">
    <property type="entry name" value="TRYPSIN_DOM"/>
    <property type="match status" value="1"/>
</dbReference>
<dbReference type="EMBL" id="CAKXAJ010025255">
    <property type="protein sequence ID" value="CAH2237274.1"/>
    <property type="molecule type" value="Genomic_DNA"/>
</dbReference>
<dbReference type="FunFam" id="2.40.10.10:FF:000054">
    <property type="entry name" value="Complement C1r subcomponent"/>
    <property type="match status" value="1"/>
</dbReference>
<evidence type="ECO:0000256" key="5">
    <source>
        <dbReference type="ARBA" id="ARBA00022801"/>
    </source>
</evidence>
<dbReference type="Proteomes" id="UP000838756">
    <property type="component" value="Unassembled WGS sequence"/>
</dbReference>
<dbReference type="Pfam" id="PF00089">
    <property type="entry name" value="Trypsin"/>
    <property type="match status" value="1"/>
</dbReference>
<dbReference type="PANTHER" id="PTHR24276">
    <property type="entry name" value="POLYSERASE-RELATED"/>
    <property type="match status" value="1"/>
</dbReference>
<keyword evidence="11" id="KW-1185">Reference proteome</keyword>
<keyword evidence="2" id="KW-0964">Secreted</keyword>
<dbReference type="InterPro" id="IPR009003">
    <property type="entry name" value="Peptidase_S1_PA"/>
</dbReference>
<dbReference type="OrthoDB" id="10059102at2759"/>
<evidence type="ECO:0000256" key="4">
    <source>
        <dbReference type="ARBA" id="ARBA00022729"/>
    </source>
</evidence>
<name>A0A8S4RKZ2_9NEOP</name>
<evidence type="ECO:0000313" key="10">
    <source>
        <dbReference type="EMBL" id="CAH2237274.1"/>
    </source>
</evidence>
<keyword evidence="6" id="KW-0720">Serine protease</keyword>
<feature type="domain" description="Peptidase S1" evidence="9">
    <location>
        <begin position="1"/>
        <end position="86"/>
    </location>
</feature>
<keyword evidence="7" id="KW-1015">Disulfide bond</keyword>
<reference evidence="10" key="1">
    <citation type="submission" date="2022-03" db="EMBL/GenBank/DDBJ databases">
        <authorList>
            <person name="Lindestad O."/>
        </authorList>
    </citation>
    <scope>NUCLEOTIDE SEQUENCE</scope>
</reference>
<dbReference type="InterPro" id="IPR050430">
    <property type="entry name" value="Peptidase_S1"/>
</dbReference>
<evidence type="ECO:0000256" key="7">
    <source>
        <dbReference type="ARBA" id="ARBA00023157"/>
    </source>
</evidence>
<evidence type="ECO:0000256" key="8">
    <source>
        <dbReference type="ARBA" id="ARBA00023180"/>
    </source>
</evidence>
<sequence>MAVQVPTVSTEECNMSYGYISKRMICAGVPEGGKDSCQGDSGGPAVGDGPIQLGIVSFGVGCARPGYPGVYSNVSSLRNWIRKNSGV</sequence>
<dbReference type="SUPFAM" id="SSF50494">
    <property type="entry name" value="Trypsin-like serine proteases"/>
    <property type="match status" value="1"/>
</dbReference>
<dbReference type="GO" id="GO:0004252">
    <property type="term" value="F:serine-type endopeptidase activity"/>
    <property type="evidence" value="ECO:0007669"/>
    <property type="project" value="InterPro"/>
</dbReference>
<evidence type="ECO:0000256" key="1">
    <source>
        <dbReference type="ARBA" id="ARBA00004613"/>
    </source>
</evidence>
<keyword evidence="3" id="KW-0645">Protease</keyword>
<dbReference type="Gene3D" id="2.40.10.10">
    <property type="entry name" value="Trypsin-like serine proteases"/>
    <property type="match status" value="1"/>
</dbReference>
<keyword evidence="8" id="KW-0325">Glycoprotein</keyword>
<gene>
    <name evidence="10" type="primary">jg11240</name>
    <name evidence="10" type="ORF">PAEG_LOCUS14571</name>
</gene>